<dbReference type="Pfam" id="PF07494">
    <property type="entry name" value="Reg_prop"/>
    <property type="match status" value="5"/>
</dbReference>
<keyword evidence="9" id="KW-0418">Kinase</keyword>
<dbReference type="PANTHER" id="PTHR45339">
    <property type="entry name" value="HYBRID SIGNAL TRANSDUCTION HISTIDINE KINASE J"/>
    <property type="match status" value="1"/>
</dbReference>
<dbReference type="RefSeq" id="WP_163495726.1">
    <property type="nucleotide sequence ID" value="NZ_CP048711.1"/>
</dbReference>
<dbReference type="InterPro" id="IPR001789">
    <property type="entry name" value="Sig_transdc_resp-reg_receiver"/>
</dbReference>
<dbReference type="InterPro" id="IPR003661">
    <property type="entry name" value="HisK_dim/P_dom"/>
</dbReference>
<dbReference type="SUPFAM" id="SSF47226">
    <property type="entry name" value="Histidine-containing phosphotransfer domain, HPT domain"/>
    <property type="match status" value="1"/>
</dbReference>
<dbReference type="InterPro" id="IPR004358">
    <property type="entry name" value="Sig_transdc_His_kin-like_C"/>
</dbReference>
<evidence type="ECO:0000313" key="22">
    <source>
        <dbReference type="EMBL" id="QIB66292.1"/>
    </source>
</evidence>
<dbReference type="Pfam" id="PF01627">
    <property type="entry name" value="Hpt"/>
    <property type="match status" value="1"/>
</dbReference>
<evidence type="ECO:0000256" key="2">
    <source>
        <dbReference type="ARBA" id="ARBA00004651"/>
    </source>
</evidence>
<keyword evidence="5 17" id="KW-0597">Phosphoprotein</keyword>
<dbReference type="InterPro" id="IPR015943">
    <property type="entry name" value="WD40/YVTN_repeat-like_dom_sf"/>
</dbReference>
<evidence type="ECO:0000256" key="3">
    <source>
        <dbReference type="ARBA" id="ARBA00012438"/>
    </source>
</evidence>
<feature type="modified residue" description="4-aspartylphosphate" evidence="17">
    <location>
        <position position="1258"/>
    </location>
</feature>
<evidence type="ECO:0000256" key="14">
    <source>
        <dbReference type="ARBA" id="ARBA00064003"/>
    </source>
</evidence>
<evidence type="ECO:0000256" key="4">
    <source>
        <dbReference type="ARBA" id="ARBA00022475"/>
    </source>
</evidence>
<evidence type="ECO:0000259" key="21">
    <source>
        <dbReference type="PROSITE" id="PS50894"/>
    </source>
</evidence>
<evidence type="ECO:0000313" key="23">
    <source>
        <dbReference type="Proteomes" id="UP000477680"/>
    </source>
</evidence>
<gene>
    <name evidence="22" type="ORF">G3T16_13635</name>
</gene>
<evidence type="ECO:0000256" key="9">
    <source>
        <dbReference type="ARBA" id="ARBA00022777"/>
    </source>
</evidence>
<accession>A0A6C0U2A8</accession>
<dbReference type="InterPro" id="IPR011123">
    <property type="entry name" value="Y_Y_Y"/>
</dbReference>
<dbReference type="InterPro" id="IPR005467">
    <property type="entry name" value="His_kinase_dom"/>
</dbReference>
<dbReference type="Gene3D" id="1.10.287.130">
    <property type="match status" value="1"/>
</dbReference>
<evidence type="ECO:0000259" key="20">
    <source>
        <dbReference type="PROSITE" id="PS50110"/>
    </source>
</evidence>
<keyword evidence="7" id="KW-0812">Transmembrane</keyword>
<proteinExistence type="predicted"/>
<keyword evidence="11" id="KW-1133">Transmembrane helix</keyword>
<dbReference type="SUPFAM" id="SSF52172">
    <property type="entry name" value="CheY-like"/>
    <property type="match status" value="1"/>
</dbReference>
<dbReference type="PROSITE" id="PS50109">
    <property type="entry name" value="HIS_KIN"/>
    <property type="match status" value="1"/>
</dbReference>
<feature type="domain" description="Histidine kinase" evidence="19">
    <location>
        <begin position="843"/>
        <end position="1066"/>
    </location>
</feature>
<dbReference type="InterPro" id="IPR011110">
    <property type="entry name" value="Reg_prop"/>
</dbReference>
<name>A0A6C0U2A8_9GAMM</name>
<dbReference type="InterPro" id="IPR008207">
    <property type="entry name" value="Sig_transdc_His_kin_Hpt_dom"/>
</dbReference>
<keyword evidence="6" id="KW-0808">Transferase</keyword>
<dbReference type="Gene3D" id="3.30.565.10">
    <property type="entry name" value="Histidine kinase-like ATPase, C-terminal domain"/>
    <property type="match status" value="1"/>
</dbReference>
<dbReference type="SMART" id="SM00448">
    <property type="entry name" value="REC"/>
    <property type="match status" value="1"/>
</dbReference>
<dbReference type="GO" id="GO:0005886">
    <property type="term" value="C:plasma membrane"/>
    <property type="evidence" value="ECO:0007669"/>
    <property type="project" value="UniProtKB-SubCell"/>
</dbReference>
<dbReference type="InterPro" id="IPR013783">
    <property type="entry name" value="Ig-like_fold"/>
</dbReference>
<reference evidence="22 23" key="1">
    <citation type="submission" date="2020-02" db="EMBL/GenBank/DDBJ databases">
        <title>Genome sequencing for Kineobactrum sp. M2.</title>
        <authorList>
            <person name="Park S.-J."/>
        </authorList>
    </citation>
    <scope>NUCLEOTIDE SEQUENCE [LARGE SCALE GENOMIC DNA]</scope>
    <source>
        <strain evidence="22 23">M2</strain>
    </source>
</reference>
<dbReference type="SMART" id="SM00387">
    <property type="entry name" value="HATPase_c"/>
    <property type="match status" value="1"/>
</dbReference>
<feature type="modified residue" description="Phosphohistidine" evidence="16">
    <location>
        <position position="1414"/>
    </location>
</feature>
<dbReference type="InterPro" id="IPR003594">
    <property type="entry name" value="HATPase_dom"/>
</dbReference>
<evidence type="ECO:0000256" key="18">
    <source>
        <dbReference type="SAM" id="Coils"/>
    </source>
</evidence>
<evidence type="ECO:0000256" key="6">
    <source>
        <dbReference type="ARBA" id="ARBA00022679"/>
    </source>
</evidence>
<comment type="subunit">
    <text evidence="14">At low DSF concentrations, interacts with RpfF.</text>
</comment>
<dbReference type="PRINTS" id="PR00344">
    <property type="entry name" value="BCTRLSENSOR"/>
</dbReference>
<dbReference type="Pfam" id="PF00072">
    <property type="entry name" value="Response_reg"/>
    <property type="match status" value="1"/>
</dbReference>
<comment type="subcellular location">
    <subcellularLocation>
        <location evidence="2">Cell membrane</location>
        <topology evidence="2">Multi-pass membrane protein</topology>
    </subcellularLocation>
</comment>
<dbReference type="InterPro" id="IPR011006">
    <property type="entry name" value="CheY-like_superfamily"/>
</dbReference>
<dbReference type="Proteomes" id="UP000477680">
    <property type="component" value="Chromosome"/>
</dbReference>
<sequence length="1482" mass="164083">MRAESFDDTISIDFEPSVVSNNLTQQVVTQIFQDSYGHLWFVTQEGLNKYNGHELENYRYSLTNPASLSHNAVTQIAEDHQGNIWVATRGGGLNKYDPISNGFSALLTDDSNVNSPASNDVYTVFVDQEGDVWLGYDNAISVFSPTDMTYRHFFPANENLPYLGEIISFAETGDGSVWASTMASGLLQIDKNRSDLEIVNNSESSPDILTSNSVVSIFSDSDGFIWALTLNAGISRYNPRNNTSQHFRHDPTDNNSLSSNSTLCMFQDSDGRIWICTLEGLNLYRPESGTFQRFTSSNTSLPSNRVYSLFQSREGLYWAGTVFGLASGTKNLFPKFNSMVGRLSDDSVNAFGETGDGSIWVGTDDGLNRLRPDRELFEWINESTEPSISNTAVMSLLGEEDTLWIGTFSGGLNKFDLSDNAITAFRHSKFDNSTIGANGITSIIRASNGDLLVGTYGGGLSILETSSRAFLNHTHNPLNPDSISNNNVIAVFQDSLGLIWVGTENGLNQFKPETGKFQKYFTERGNTDSISNDMVWSFYEDDAGDLWLGTNGGGLNRWDRADRLRGREKFHHYSENISLPSSNIYGIQSDSDGNIWLSHNRGVTRLNPNTNDTRQYGIRDGLQNTEFNMGASFKSGSGNIYFGGNLGFNVIDPDNLTDDNEPPLVGISEIRILNERREFSAPYNDLSLIELEHTDNMLTVEFYAADYSNPALLQYGYKLVGMNDNWVISDEARQASFTTLPPGQYQLKLAAASPGGAWNWDGKSIDIIVNPPPWRSPLAYVAYIALAIMLIALLIQKQNNRARAALARQKELEQKVQERTIDLEAARKSAEDANKAKSDFLATMSHEIRTPMHGMIGMTELLLHTSLTQQQKKFASAAHSSGTALLKLINDILDFSKIEASRVDIEAVDFDIVELIEEICYIQCEPAEKKNLSLNHIIDSDVPQTLRGDPGKIRQVIMNLVGNSIKFTHNGWVNVRVNAKGSAGTDDQMTIQIVVEDSGIGMDAKTAERVFEPFTQADASTTRKYGGTGLGLSISRRYIDLLGGQIEVKSEPGVGTSILVEVPLYNNAEAKVSQPEFGDAIKVVIVSKIDPFVEMLQSQLSRAGISNIEANPEDVAARLDQPHCIWFVDFESIKDDDDLVHQLAKVPRGVAVTPLRNYTLGQAFMAWPSITKPTATSVVYGALRKILYKTRPISAQKSAASTKALSVQRVLIAEDIPTNQRIAQEMIEMLGYKVEIASDGSEAVRMQSRNEYDLIFMDCQMPIMDGYTAARQIRTNEEDLGRERVPIIALTAGISRDEKSLCFESGMTDYLGKPFKLDDLKGVLAKHLSQTLQTDRSIDFPVNDSEFEASKNDPNHDVIDYQAVNNILEIEKATGRAILLQVFSGFTKQMDEKLLEIDTALAQKCIADIYKIAHAIKSMSANIGAEQVKSIAGRLEAQARDNSIESPESYPEELRIALATFCEHFRQEFSSYLEPEAESGHG</sequence>
<dbReference type="SUPFAM" id="SSF55874">
    <property type="entry name" value="ATPase domain of HSP90 chaperone/DNA topoisomerase II/histidine kinase"/>
    <property type="match status" value="1"/>
</dbReference>
<evidence type="ECO:0000256" key="12">
    <source>
        <dbReference type="ARBA" id="ARBA00023012"/>
    </source>
</evidence>
<dbReference type="EC" id="2.7.13.3" evidence="3"/>
<dbReference type="InterPro" id="IPR036890">
    <property type="entry name" value="HATPase_C_sf"/>
</dbReference>
<dbReference type="CDD" id="cd00082">
    <property type="entry name" value="HisKA"/>
    <property type="match status" value="1"/>
</dbReference>
<protein>
    <recommendedName>
        <fullName evidence="15">Sensory/regulatory protein RpfC</fullName>
        <ecNumber evidence="3">2.7.13.3</ecNumber>
    </recommendedName>
</protein>
<feature type="coiled-coil region" evidence="18">
    <location>
        <begin position="795"/>
        <end position="829"/>
    </location>
</feature>
<dbReference type="Pfam" id="PF02518">
    <property type="entry name" value="HATPase_c"/>
    <property type="match status" value="1"/>
</dbReference>
<dbReference type="PANTHER" id="PTHR45339:SF1">
    <property type="entry name" value="HYBRID SIGNAL TRANSDUCTION HISTIDINE KINASE J"/>
    <property type="match status" value="1"/>
</dbReference>
<dbReference type="PROSITE" id="PS50110">
    <property type="entry name" value="RESPONSE_REGULATORY"/>
    <property type="match status" value="1"/>
</dbReference>
<organism evidence="22 23">
    <name type="scientific">Kineobactrum salinum</name>
    <dbReference type="NCBI Taxonomy" id="2708301"/>
    <lineage>
        <taxon>Bacteria</taxon>
        <taxon>Pseudomonadati</taxon>
        <taxon>Pseudomonadota</taxon>
        <taxon>Gammaproteobacteria</taxon>
        <taxon>Cellvibrionales</taxon>
        <taxon>Halieaceae</taxon>
        <taxon>Kineobactrum</taxon>
    </lineage>
</organism>
<dbReference type="Gene3D" id="1.20.120.160">
    <property type="entry name" value="HPT domain"/>
    <property type="match status" value="1"/>
</dbReference>
<dbReference type="InterPro" id="IPR036641">
    <property type="entry name" value="HPT_dom_sf"/>
</dbReference>
<evidence type="ECO:0000256" key="11">
    <source>
        <dbReference type="ARBA" id="ARBA00022989"/>
    </source>
</evidence>
<dbReference type="SUPFAM" id="SSF63829">
    <property type="entry name" value="Calcium-dependent phosphotriesterase"/>
    <property type="match status" value="3"/>
</dbReference>
<evidence type="ECO:0000256" key="5">
    <source>
        <dbReference type="ARBA" id="ARBA00022553"/>
    </source>
</evidence>
<evidence type="ECO:0000259" key="19">
    <source>
        <dbReference type="PROSITE" id="PS50109"/>
    </source>
</evidence>
<keyword evidence="18" id="KW-0175">Coiled coil</keyword>
<evidence type="ECO:0000256" key="1">
    <source>
        <dbReference type="ARBA" id="ARBA00000085"/>
    </source>
</evidence>
<evidence type="ECO:0000256" key="8">
    <source>
        <dbReference type="ARBA" id="ARBA00022741"/>
    </source>
</evidence>
<keyword evidence="13" id="KW-0472">Membrane</keyword>
<dbReference type="FunFam" id="3.30.565.10:FF:000010">
    <property type="entry name" value="Sensor histidine kinase RcsC"/>
    <property type="match status" value="1"/>
</dbReference>
<dbReference type="GO" id="GO:0000155">
    <property type="term" value="F:phosphorelay sensor kinase activity"/>
    <property type="evidence" value="ECO:0007669"/>
    <property type="project" value="InterPro"/>
</dbReference>
<dbReference type="EMBL" id="CP048711">
    <property type="protein sequence ID" value="QIB66292.1"/>
    <property type="molecule type" value="Genomic_DNA"/>
</dbReference>
<evidence type="ECO:0000256" key="13">
    <source>
        <dbReference type="ARBA" id="ARBA00023136"/>
    </source>
</evidence>
<dbReference type="SUPFAM" id="SSF47384">
    <property type="entry name" value="Homodimeric domain of signal transducing histidine kinase"/>
    <property type="match status" value="1"/>
</dbReference>
<evidence type="ECO:0000256" key="16">
    <source>
        <dbReference type="PROSITE-ProRule" id="PRU00110"/>
    </source>
</evidence>
<evidence type="ECO:0000256" key="15">
    <source>
        <dbReference type="ARBA" id="ARBA00068150"/>
    </source>
</evidence>
<evidence type="ECO:0000256" key="7">
    <source>
        <dbReference type="ARBA" id="ARBA00022692"/>
    </source>
</evidence>
<dbReference type="Pfam" id="PF07495">
    <property type="entry name" value="Y_Y_Y"/>
    <property type="match status" value="1"/>
</dbReference>
<evidence type="ECO:0000256" key="10">
    <source>
        <dbReference type="ARBA" id="ARBA00022840"/>
    </source>
</evidence>
<feature type="domain" description="HPt" evidence="21">
    <location>
        <begin position="1375"/>
        <end position="1472"/>
    </location>
</feature>
<dbReference type="CDD" id="cd17546">
    <property type="entry name" value="REC_hyHK_CKI1_RcsC-like"/>
    <property type="match status" value="1"/>
</dbReference>
<comment type="catalytic activity">
    <reaction evidence="1">
        <text>ATP + protein L-histidine = ADP + protein N-phospho-L-histidine.</text>
        <dbReference type="EC" id="2.7.13.3"/>
    </reaction>
</comment>
<dbReference type="Gene3D" id="2.60.40.10">
    <property type="entry name" value="Immunoglobulins"/>
    <property type="match status" value="1"/>
</dbReference>
<dbReference type="KEGG" id="kim:G3T16_13635"/>
<dbReference type="InterPro" id="IPR036097">
    <property type="entry name" value="HisK_dim/P_sf"/>
</dbReference>
<dbReference type="Pfam" id="PF00512">
    <property type="entry name" value="HisKA"/>
    <property type="match status" value="1"/>
</dbReference>
<dbReference type="FunFam" id="1.10.287.130:FF:000002">
    <property type="entry name" value="Two-component osmosensing histidine kinase"/>
    <property type="match status" value="1"/>
</dbReference>
<keyword evidence="23" id="KW-1185">Reference proteome</keyword>
<dbReference type="SMART" id="SM00388">
    <property type="entry name" value="HisKA"/>
    <property type="match status" value="1"/>
</dbReference>
<dbReference type="CDD" id="cd16922">
    <property type="entry name" value="HATPase_EvgS-ArcB-TorS-like"/>
    <property type="match status" value="1"/>
</dbReference>
<keyword evidence="8" id="KW-0547">Nucleotide-binding</keyword>
<dbReference type="GO" id="GO:0005524">
    <property type="term" value="F:ATP binding"/>
    <property type="evidence" value="ECO:0007669"/>
    <property type="project" value="UniProtKB-KW"/>
</dbReference>
<dbReference type="Gene3D" id="2.130.10.10">
    <property type="entry name" value="YVTN repeat-like/Quinoprotein amine dehydrogenase"/>
    <property type="match status" value="2"/>
</dbReference>
<evidence type="ECO:0000256" key="17">
    <source>
        <dbReference type="PROSITE-ProRule" id="PRU00169"/>
    </source>
</evidence>
<feature type="domain" description="Response regulatory" evidence="20">
    <location>
        <begin position="1209"/>
        <end position="1328"/>
    </location>
</feature>
<dbReference type="Gene3D" id="3.40.50.2300">
    <property type="match status" value="1"/>
</dbReference>
<keyword evidence="12" id="KW-0902">Two-component regulatory system</keyword>
<keyword evidence="4" id="KW-1003">Cell membrane</keyword>
<dbReference type="PROSITE" id="PS50894">
    <property type="entry name" value="HPT"/>
    <property type="match status" value="1"/>
</dbReference>
<keyword evidence="10" id="KW-0067">ATP-binding</keyword>